<dbReference type="SUPFAM" id="SSF141571">
    <property type="entry name" value="Pentapeptide repeat-like"/>
    <property type="match status" value="1"/>
</dbReference>
<reference evidence="1 2" key="1">
    <citation type="submission" date="2019-06" db="EMBL/GenBank/DDBJ databases">
        <title>Description of Kitasatospora acidophila sp. nov. isolated from pine grove soil, and reclassification of Streptomyces novaecaesareae to Kitasatospora novaeceasareae comb. nov.</title>
        <authorList>
            <person name="Kim M.J."/>
        </authorList>
    </citation>
    <scope>NUCLEOTIDE SEQUENCE [LARGE SCALE GENOMIC DNA]</scope>
    <source>
        <strain evidence="1 2">MMS16-CNU292</strain>
    </source>
</reference>
<dbReference type="PANTHER" id="PTHR14136">
    <property type="entry name" value="BTB_POZ DOMAIN-CONTAINING PROTEIN KCTD9"/>
    <property type="match status" value="1"/>
</dbReference>
<evidence type="ECO:0000313" key="2">
    <source>
        <dbReference type="Proteomes" id="UP000319103"/>
    </source>
</evidence>
<proteinExistence type="predicted"/>
<comment type="caution">
    <text evidence="1">The sequence shown here is derived from an EMBL/GenBank/DDBJ whole genome shotgun (WGS) entry which is preliminary data.</text>
</comment>
<evidence type="ECO:0000313" key="1">
    <source>
        <dbReference type="EMBL" id="TQF05288.1"/>
    </source>
</evidence>
<gene>
    <name evidence="1" type="ORF">E6W39_27445</name>
</gene>
<dbReference type="InterPro" id="IPR001646">
    <property type="entry name" value="5peptide_repeat"/>
</dbReference>
<dbReference type="Proteomes" id="UP000319103">
    <property type="component" value="Unassembled WGS sequence"/>
</dbReference>
<accession>A0A540W8G5</accession>
<dbReference type="RefSeq" id="WP_101381667.1">
    <property type="nucleotide sequence ID" value="NZ_VIGB01000003.1"/>
</dbReference>
<dbReference type="PANTHER" id="PTHR14136:SF17">
    <property type="entry name" value="BTB_POZ DOMAIN-CONTAINING PROTEIN KCTD9"/>
    <property type="match status" value="1"/>
</dbReference>
<dbReference type="OrthoDB" id="2579959at2"/>
<dbReference type="AlphaFoldDB" id="A0A540W8G5"/>
<dbReference type="Pfam" id="PF13599">
    <property type="entry name" value="Pentapeptide_4"/>
    <property type="match status" value="1"/>
</dbReference>
<keyword evidence="2" id="KW-1185">Reference proteome</keyword>
<dbReference type="EMBL" id="VIGB01000003">
    <property type="protein sequence ID" value="TQF05288.1"/>
    <property type="molecule type" value="Genomic_DNA"/>
</dbReference>
<dbReference type="InterPro" id="IPR051082">
    <property type="entry name" value="Pentapeptide-BTB/POZ_domain"/>
</dbReference>
<name>A0A540W8G5_9ACTN</name>
<organism evidence="1 2">
    <name type="scientific">Kitasatospora acidiphila</name>
    <dbReference type="NCBI Taxonomy" id="2567942"/>
    <lineage>
        <taxon>Bacteria</taxon>
        <taxon>Bacillati</taxon>
        <taxon>Actinomycetota</taxon>
        <taxon>Actinomycetes</taxon>
        <taxon>Kitasatosporales</taxon>
        <taxon>Streptomycetaceae</taxon>
        <taxon>Kitasatospora</taxon>
    </lineage>
</organism>
<sequence>MPLADQPYAHLLKPHPGPLSPDERYDTAHFADLELDRARAGGAGFLECAFSTVTVTQGVLRRARFTECWLEQTRWLSTDLAQSEWQDVTITGSVLAGVTIGGAQLRRLTLRQCKLESVNLRGALLQDVVFEDCRMRDVDFSEARLTGVSFPGSSLEGIRFRQAELVKTDLRGATRLELTDGHRGLRGAVISSAQLIELAPQFAQAFGVEVRDS</sequence>
<protein>
    <submittedName>
        <fullName evidence="1">Pentapeptide repeat-containing protein</fullName>
    </submittedName>
</protein>
<dbReference type="Gene3D" id="2.160.20.80">
    <property type="entry name" value="E3 ubiquitin-protein ligase SopA"/>
    <property type="match status" value="1"/>
</dbReference>